<comment type="caution">
    <text evidence="6">Lacks conserved residue(s) required for the propagation of feature annotation.</text>
</comment>
<dbReference type="PANTHER" id="PTHR12916">
    <property type="entry name" value="CYTOCHROME C OXIDASE POLYPEPTIDE VIC-2"/>
    <property type="match status" value="1"/>
</dbReference>
<evidence type="ECO:0000256" key="4">
    <source>
        <dbReference type="ARBA" id="ARBA00023157"/>
    </source>
</evidence>
<dbReference type="PANTHER" id="PTHR12916:SF4">
    <property type="entry name" value="UNINFLATABLE, ISOFORM C"/>
    <property type="match status" value="1"/>
</dbReference>
<dbReference type="FunFam" id="2.10.25.10:FF:000321">
    <property type="entry name" value="Protein delta homolog 1"/>
    <property type="match status" value="1"/>
</dbReference>
<feature type="region of interest" description="Disordered" evidence="7">
    <location>
        <begin position="281"/>
        <end position="305"/>
    </location>
</feature>
<dbReference type="SUPFAM" id="SSF57196">
    <property type="entry name" value="EGF/Laminin"/>
    <property type="match status" value="1"/>
</dbReference>
<feature type="signal peptide" evidence="9">
    <location>
        <begin position="1"/>
        <end position="24"/>
    </location>
</feature>
<keyword evidence="8" id="KW-0812">Transmembrane</keyword>
<dbReference type="Proteomes" id="UP000507470">
    <property type="component" value="Unassembled WGS sequence"/>
</dbReference>
<organism evidence="11 12">
    <name type="scientific">Mytilus coruscus</name>
    <name type="common">Sea mussel</name>
    <dbReference type="NCBI Taxonomy" id="42192"/>
    <lineage>
        <taxon>Eukaryota</taxon>
        <taxon>Metazoa</taxon>
        <taxon>Spiralia</taxon>
        <taxon>Lophotrochozoa</taxon>
        <taxon>Mollusca</taxon>
        <taxon>Bivalvia</taxon>
        <taxon>Autobranchia</taxon>
        <taxon>Pteriomorphia</taxon>
        <taxon>Mytilida</taxon>
        <taxon>Mytiloidea</taxon>
        <taxon>Mytilidae</taxon>
        <taxon>Mytilinae</taxon>
        <taxon>Mytilus</taxon>
    </lineage>
</organism>
<dbReference type="SMART" id="SM00179">
    <property type="entry name" value="EGF_CA"/>
    <property type="match status" value="1"/>
</dbReference>
<keyword evidence="2 9" id="KW-0732">Signal</keyword>
<dbReference type="PROSITE" id="PS01186">
    <property type="entry name" value="EGF_2"/>
    <property type="match status" value="1"/>
</dbReference>
<keyword evidence="8" id="KW-0472">Membrane</keyword>
<evidence type="ECO:0000256" key="9">
    <source>
        <dbReference type="SAM" id="SignalP"/>
    </source>
</evidence>
<evidence type="ECO:0000256" key="3">
    <source>
        <dbReference type="ARBA" id="ARBA00022737"/>
    </source>
</evidence>
<protein>
    <recommendedName>
        <fullName evidence="10">EGF-like domain-containing protein</fullName>
    </recommendedName>
</protein>
<dbReference type="PROSITE" id="PS00022">
    <property type="entry name" value="EGF_1"/>
    <property type="match status" value="1"/>
</dbReference>
<keyword evidence="4 6" id="KW-1015">Disulfide bond</keyword>
<sequence>MDVRINLINVLSLILVVTSRGTDATCYLPMQNGVWEYNYTKVSDNLKHSTTLIIRTTTLQNSVINLNVYGTTIDEWTCINSKLLSNTEGVVVFKSDISFTSGPNSGNRWLYLCMKLTKVTNDLYYFYLLSDIFPNVSPKERVYASKGGNAPADDAPMCSTFCQYTGSPKIRTLRRQGTNDELPDDAALCEPCDNTCEVDRCDPNPCQNNGSCTDFKDGYNCTCTTGWKGENCTTAKTSSSIWWIVGVVLGVVVVLVLIVLVLIVLRKKRKSTFGVTKRNIDTSSDDHKNGENELKEVEQKLVEKT</sequence>
<feature type="disulfide bond" evidence="6">
    <location>
        <begin position="223"/>
        <end position="232"/>
    </location>
</feature>
<reference evidence="11 12" key="1">
    <citation type="submission" date="2020-06" db="EMBL/GenBank/DDBJ databases">
        <authorList>
            <person name="Li R."/>
            <person name="Bekaert M."/>
        </authorList>
    </citation>
    <scope>NUCLEOTIDE SEQUENCE [LARGE SCALE GENOMIC DNA]</scope>
    <source>
        <strain evidence="12">wild</strain>
    </source>
</reference>
<dbReference type="SMART" id="SM00181">
    <property type="entry name" value="EGF"/>
    <property type="match status" value="1"/>
</dbReference>
<evidence type="ECO:0000313" key="11">
    <source>
        <dbReference type="EMBL" id="CAC5379529.1"/>
    </source>
</evidence>
<dbReference type="InterPro" id="IPR000152">
    <property type="entry name" value="EGF-type_Asp/Asn_hydroxyl_site"/>
</dbReference>
<dbReference type="Pfam" id="PF00008">
    <property type="entry name" value="EGF"/>
    <property type="match status" value="1"/>
</dbReference>
<dbReference type="PROSITE" id="PS50026">
    <property type="entry name" value="EGF_3"/>
    <property type="match status" value="1"/>
</dbReference>
<proteinExistence type="predicted"/>
<evidence type="ECO:0000256" key="2">
    <source>
        <dbReference type="ARBA" id="ARBA00022729"/>
    </source>
</evidence>
<feature type="transmembrane region" description="Helical" evidence="8">
    <location>
        <begin position="241"/>
        <end position="265"/>
    </location>
</feature>
<dbReference type="AlphaFoldDB" id="A0A6J8BA79"/>
<dbReference type="InterPro" id="IPR001881">
    <property type="entry name" value="EGF-like_Ca-bd_dom"/>
</dbReference>
<dbReference type="PROSITE" id="PS00010">
    <property type="entry name" value="ASX_HYDROXYL"/>
    <property type="match status" value="1"/>
</dbReference>
<dbReference type="OrthoDB" id="6162742at2759"/>
<dbReference type="InterPro" id="IPR000742">
    <property type="entry name" value="EGF"/>
</dbReference>
<dbReference type="EMBL" id="CACVKT020002742">
    <property type="protein sequence ID" value="CAC5379529.1"/>
    <property type="molecule type" value="Genomic_DNA"/>
</dbReference>
<keyword evidence="1 6" id="KW-0245">EGF-like domain</keyword>
<feature type="domain" description="EGF-like" evidence="10">
    <location>
        <begin position="197"/>
        <end position="233"/>
    </location>
</feature>
<dbReference type="GO" id="GO:0005509">
    <property type="term" value="F:calcium ion binding"/>
    <property type="evidence" value="ECO:0007669"/>
    <property type="project" value="InterPro"/>
</dbReference>
<keyword evidence="5" id="KW-0325">Glycoprotein</keyword>
<gene>
    <name evidence="11" type="ORF">MCOR_15591</name>
</gene>
<evidence type="ECO:0000313" key="12">
    <source>
        <dbReference type="Proteomes" id="UP000507470"/>
    </source>
</evidence>
<evidence type="ECO:0000259" key="10">
    <source>
        <dbReference type="PROSITE" id="PS50026"/>
    </source>
</evidence>
<evidence type="ECO:0000256" key="7">
    <source>
        <dbReference type="SAM" id="MobiDB-lite"/>
    </source>
</evidence>
<evidence type="ECO:0000256" key="1">
    <source>
        <dbReference type="ARBA" id="ARBA00022536"/>
    </source>
</evidence>
<keyword evidence="8" id="KW-1133">Transmembrane helix</keyword>
<evidence type="ECO:0000256" key="6">
    <source>
        <dbReference type="PROSITE-ProRule" id="PRU00076"/>
    </source>
</evidence>
<name>A0A6J8BA79_MYTCO</name>
<feature type="chain" id="PRO_5027089046" description="EGF-like domain-containing protein" evidence="9">
    <location>
        <begin position="25"/>
        <end position="305"/>
    </location>
</feature>
<accession>A0A6J8BA79</accession>
<dbReference type="Gene3D" id="2.10.25.10">
    <property type="entry name" value="Laminin"/>
    <property type="match status" value="1"/>
</dbReference>
<evidence type="ECO:0000256" key="5">
    <source>
        <dbReference type="ARBA" id="ARBA00023180"/>
    </source>
</evidence>
<keyword evidence="12" id="KW-1185">Reference proteome</keyword>
<keyword evidence="3" id="KW-0677">Repeat</keyword>
<dbReference type="CDD" id="cd00054">
    <property type="entry name" value="EGF_CA"/>
    <property type="match status" value="1"/>
</dbReference>
<evidence type="ECO:0000256" key="8">
    <source>
        <dbReference type="SAM" id="Phobius"/>
    </source>
</evidence>